<evidence type="ECO:0000256" key="3">
    <source>
        <dbReference type="ARBA" id="ARBA00022723"/>
    </source>
</evidence>
<evidence type="ECO:0000256" key="5">
    <source>
        <dbReference type="ARBA" id="ARBA00022801"/>
    </source>
</evidence>
<evidence type="ECO:0000256" key="1">
    <source>
        <dbReference type="ARBA" id="ARBA00011062"/>
    </source>
</evidence>
<keyword evidence="5" id="KW-0378">Hydrolase</keyword>
<accession>A0A381TVK7</accession>
<protein>
    <recommendedName>
        <fullName evidence="6">Survival protein SurE-like phosphatase/nucleotidase domain-containing protein</fullName>
    </recommendedName>
</protein>
<keyword evidence="4" id="KW-0547">Nucleotide-binding</keyword>
<dbReference type="AlphaFoldDB" id="A0A381TVK7"/>
<keyword evidence="2" id="KW-0963">Cytoplasm</keyword>
<dbReference type="NCBIfam" id="TIGR00087">
    <property type="entry name" value="surE"/>
    <property type="match status" value="1"/>
</dbReference>
<evidence type="ECO:0000259" key="6">
    <source>
        <dbReference type="Pfam" id="PF01975"/>
    </source>
</evidence>
<dbReference type="Gene3D" id="3.40.1210.10">
    <property type="entry name" value="Survival protein SurE-like phosphatase/nucleotidase"/>
    <property type="match status" value="1"/>
</dbReference>
<evidence type="ECO:0000256" key="2">
    <source>
        <dbReference type="ARBA" id="ARBA00022490"/>
    </source>
</evidence>
<dbReference type="NCBIfam" id="NF001490">
    <property type="entry name" value="PRK00346.1-4"/>
    <property type="match status" value="1"/>
</dbReference>
<dbReference type="GO" id="GO:0008253">
    <property type="term" value="F:5'-nucleotidase activity"/>
    <property type="evidence" value="ECO:0007669"/>
    <property type="project" value="TreeGrafter"/>
</dbReference>
<gene>
    <name evidence="7" type="ORF">METZ01_LOCUS72342</name>
</gene>
<reference evidence="7" key="1">
    <citation type="submission" date="2018-05" db="EMBL/GenBank/DDBJ databases">
        <authorList>
            <person name="Lanie J.A."/>
            <person name="Ng W.-L."/>
            <person name="Kazmierczak K.M."/>
            <person name="Andrzejewski T.M."/>
            <person name="Davidsen T.M."/>
            <person name="Wayne K.J."/>
            <person name="Tettelin H."/>
            <person name="Glass J.I."/>
            <person name="Rusch D."/>
            <person name="Podicherti R."/>
            <person name="Tsui H.-C.T."/>
            <person name="Winkler M.E."/>
        </authorList>
    </citation>
    <scope>NUCLEOTIDE SEQUENCE</scope>
</reference>
<dbReference type="HAMAP" id="MF_00060">
    <property type="entry name" value="SurE"/>
    <property type="match status" value="1"/>
</dbReference>
<dbReference type="GO" id="GO:0008254">
    <property type="term" value="F:3'-nucleotidase activity"/>
    <property type="evidence" value="ECO:0007669"/>
    <property type="project" value="TreeGrafter"/>
</dbReference>
<dbReference type="InterPro" id="IPR036523">
    <property type="entry name" value="SurE-like_sf"/>
</dbReference>
<evidence type="ECO:0000256" key="4">
    <source>
        <dbReference type="ARBA" id="ARBA00022741"/>
    </source>
</evidence>
<comment type="similarity">
    <text evidence="1">Belongs to the SurE nucleotidase family.</text>
</comment>
<dbReference type="GO" id="GO:0046872">
    <property type="term" value="F:metal ion binding"/>
    <property type="evidence" value="ECO:0007669"/>
    <property type="project" value="UniProtKB-KW"/>
</dbReference>
<dbReference type="GO" id="GO:0000166">
    <property type="term" value="F:nucleotide binding"/>
    <property type="evidence" value="ECO:0007669"/>
    <property type="project" value="UniProtKB-KW"/>
</dbReference>
<dbReference type="PANTHER" id="PTHR30457">
    <property type="entry name" value="5'-NUCLEOTIDASE SURE"/>
    <property type="match status" value="1"/>
</dbReference>
<feature type="domain" description="Survival protein SurE-like phosphatase/nucleotidase" evidence="6">
    <location>
        <begin position="1"/>
        <end position="158"/>
    </location>
</feature>
<sequence length="227" mass="24845">VVVAPETEKSAVGHAITLSDPIRIKELERENGFSGYAVAGTPADCVKLAIKVILDRKPDLVVSGINRGANIGMGLLYSGTVSAATEAIILGVPGLAISLDAWVSPDYSYAAEVANRFVRVALDKGIDEGIALNINVPKMSNGKAKGVRFTRQGTSNYEERFDRRVDPRRRVYYWMDGELVSNEDDSHVDDVALREGYVSVTPLHYNLTSESSLEAMKEWEELVNIET</sequence>
<proteinExistence type="inferred from homology"/>
<evidence type="ECO:0000313" key="7">
    <source>
        <dbReference type="EMBL" id="SVA19488.1"/>
    </source>
</evidence>
<name>A0A381TVK7_9ZZZZ</name>
<dbReference type="PANTHER" id="PTHR30457:SF12">
    <property type="entry name" value="5'_3'-NUCLEOTIDASE SURE"/>
    <property type="match status" value="1"/>
</dbReference>
<feature type="non-terminal residue" evidence="7">
    <location>
        <position position="1"/>
    </location>
</feature>
<organism evidence="7">
    <name type="scientific">marine metagenome</name>
    <dbReference type="NCBI Taxonomy" id="408172"/>
    <lineage>
        <taxon>unclassified sequences</taxon>
        <taxon>metagenomes</taxon>
        <taxon>ecological metagenomes</taxon>
    </lineage>
</organism>
<dbReference type="GO" id="GO:0004309">
    <property type="term" value="F:exopolyphosphatase activity"/>
    <property type="evidence" value="ECO:0007669"/>
    <property type="project" value="TreeGrafter"/>
</dbReference>
<keyword evidence="3" id="KW-0479">Metal-binding</keyword>
<dbReference type="InterPro" id="IPR002828">
    <property type="entry name" value="SurE-like_Pase/nucleotidase"/>
</dbReference>
<dbReference type="EMBL" id="UINC01005160">
    <property type="protein sequence ID" value="SVA19488.1"/>
    <property type="molecule type" value="Genomic_DNA"/>
</dbReference>
<dbReference type="Pfam" id="PF01975">
    <property type="entry name" value="SurE"/>
    <property type="match status" value="1"/>
</dbReference>
<dbReference type="InterPro" id="IPR030048">
    <property type="entry name" value="SurE"/>
</dbReference>
<dbReference type="SUPFAM" id="SSF64167">
    <property type="entry name" value="SurE-like"/>
    <property type="match status" value="1"/>
</dbReference>